<sequence length="989" mass="105079">MDPCLSVCRRLALLLLLLLLRYPCTAPPFLSVFAPSVRTAVSVRVRSFCSLPGGGCRWKSTSDELGLRIGYSVQQSFLRGDKPISALAFPSHKATRGNPLLPPIYTGKPVDLPFHRLLLQRLNSTTGARARTLTIRLSSSRSGPLRKRGVNKKVLKVPGTEQKILDATSNEPWGPHGSLLAEIAQATHNYHEYQMIMNIVWKRVSDTGKNWRHVYKGLIVLDYLVAHGTERVIDDIREHSYQISALADFQYIDSSGRDQGSNVRRKSQSLVSLVNDKERILEVRQKALATRDKYRSAFATSGPHRSPGGYDNDRDRYEGGRYDNRNGYGRERDGYRDDDRYSGAGDTPNRDGDRYSRDSNERNREDEYRGSNSNPEYAEGSGRRSYGDEEAYSSRGRGSNADAPTQDERPIERKASNQQIASPPNYEDVTGDTQDNHHDERNGGSVPAVAPKVSSPSVPRTSFPPAPGQPTDVPSVEPSSSSGFETDSFMGMPPASTGFSEAIDASNPFGDPTPFKAVQEENHAASQTNATPAGSFQATGPGADVNPFQPASSTSFGFEDTLGDLSFASNAAPGQQDIFGSTTSLPSGVSHANPSQQAPPAYVPSQASQPITHAAPMFAQPQAYPAATNPSSFPQAAAPSFAPPQAPQHAAPSFAPPQAPQHAVPNLPSGPSNFYMQPASGTGVNSLPGIPSQNGAPPSYAPPQSSHLPPQHAPQQSFHPQTAAPAPQAPSISRGASQPFGAPNSVPSGASTPLQSSLSAPPETLISALQVSQTQPVKKFEPKSTVWSDTLTRGLVDFNISGAKTNPHADIGVDFDSINRKDKRQDKKISQAPVVSTITMGKAMGSGSGIGRAGASAVAPPSNPMGAGRGVGIGGAGYGGGMGMNRPMGMGMGMGMNQQPMGVGMGMNQQPMGMNQQPMGMGMGMNQQQMGMGMGMNQQGMGMNMGMGMNQGMGMRPPQMGMAPGGMPGAGYNQMGAGYGGQQPYGGYR</sequence>
<feature type="compositionally biased region" description="Low complexity" evidence="6">
    <location>
        <begin position="630"/>
        <end position="640"/>
    </location>
</feature>
<evidence type="ECO:0000256" key="3">
    <source>
        <dbReference type="ARBA" id="ARBA00010130"/>
    </source>
</evidence>
<reference evidence="8" key="1">
    <citation type="submission" date="2015-06" db="UniProtKB">
        <authorList>
            <consortium name="EnsemblPlants"/>
        </authorList>
    </citation>
    <scope>IDENTIFICATION</scope>
</reference>
<feature type="compositionally biased region" description="Polar residues" evidence="6">
    <location>
        <begin position="524"/>
        <end position="538"/>
    </location>
</feature>
<feature type="compositionally biased region" description="Polar residues" evidence="6">
    <location>
        <begin position="577"/>
        <end position="598"/>
    </location>
</feature>
<feature type="region of interest" description="Disordered" evidence="6">
    <location>
        <begin position="577"/>
        <end position="606"/>
    </location>
</feature>
<dbReference type="GO" id="GO:0030125">
    <property type="term" value="C:clathrin vesicle coat"/>
    <property type="evidence" value="ECO:0007669"/>
    <property type="project" value="TreeGrafter"/>
</dbReference>
<evidence type="ECO:0000256" key="2">
    <source>
        <dbReference type="ARBA" id="ARBA00004555"/>
    </source>
</evidence>
<dbReference type="GO" id="GO:0005886">
    <property type="term" value="C:plasma membrane"/>
    <property type="evidence" value="ECO:0007669"/>
    <property type="project" value="TreeGrafter"/>
</dbReference>
<feature type="compositionally biased region" description="Polar residues" evidence="6">
    <location>
        <begin position="745"/>
        <end position="759"/>
    </location>
</feature>
<feature type="signal peptide" evidence="7">
    <location>
        <begin position="1"/>
        <end position="26"/>
    </location>
</feature>
<dbReference type="GO" id="GO:0005794">
    <property type="term" value="C:Golgi apparatus"/>
    <property type="evidence" value="ECO:0007669"/>
    <property type="project" value="UniProtKB-SubCell"/>
</dbReference>
<comment type="subcellular location">
    <subcellularLocation>
        <location evidence="1">Cytoplasmic vesicle</location>
        <location evidence="1">Clathrin-coated vesicle</location>
    </subcellularLocation>
    <subcellularLocation>
        <location evidence="2">Golgi apparatus</location>
    </subcellularLocation>
</comment>
<dbReference type="AlphaFoldDB" id="M8BLY4"/>
<feature type="region of interest" description="Disordered" evidence="6">
    <location>
        <begin position="625"/>
        <end position="759"/>
    </location>
</feature>
<proteinExistence type="inferred from homology"/>
<feature type="compositionally biased region" description="Basic and acidic residues" evidence="6">
    <location>
        <begin position="348"/>
        <end position="369"/>
    </location>
</feature>
<dbReference type="CDD" id="cd03571">
    <property type="entry name" value="ENTH"/>
    <property type="match status" value="1"/>
</dbReference>
<feature type="compositionally biased region" description="Basic and acidic residues" evidence="6">
    <location>
        <begin position="406"/>
        <end position="415"/>
    </location>
</feature>
<evidence type="ECO:0000256" key="4">
    <source>
        <dbReference type="ARBA" id="ARBA00023034"/>
    </source>
</evidence>
<evidence type="ECO:0000256" key="6">
    <source>
        <dbReference type="SAM" id="MobiDB-lite"/>
    </source>
</evidence>
<dbReference type="EnsemblPlants" id="EMT26010">
    <property type="protein sequence ID" value="EMT26010"/>
    <property type="gene ID" value="F775_13858"/>
</dbReference>
<dbReference type="Pfam" id="PF01417">
    <property type="entry name" value="ENTH"/>
    <property type="match status" value="1"/>
</dbReference>
<dbReference type="SUPFAM" id="SSF48464">
    <property type="entry name" value="ENTH/VHS domain"/>
    <property type="match status" value="1"/>
</dbReference>
<dbReference type="InterPro" id="IPR008942">
    <property type="entry name" value="ENTH_VHS"/>
</dbReference>
<protein>
    <submittedName>
        <fullName evidence="8">Epsin-2</fullName>
    </submittedName>
</protein>
<accession>M8BLY4</accession>
<evidence type="ECO:0000256" key="5">
    <source>
        <dbReference type="ARBA" id="ARBA00023329"/>
    </source>
</evidence>
<keyword evidence="4" id="KW-0333">Golgi apparatus</keyword>
<keyword evidence="5" id="KW-0968">Cytoplasmic vesicle</keyword>
<feature type="compositionally biased region" description="Low complexity" evidence="6">
    <location>
        <begin position="720"/>
        <end position="730"/>
    </location>
</feature>
<dbReference type="PANTHER" id="PTHR12276">
    <property type="entry name" value="EPSIN/ENT-RELATED"/>
    <property type="match status" value="1"/>
</dbReference>
<dbReference type="PROSITE" id="PS50942">
    <property type="entry name" value="ENTH"/>
    <property type="match status" value="1"/>
</dbReference>
<dbReference type="FunFam" id="1.25.40.90:FF:000006">
    <property type="entry name" value="Clathrin interactor 1"/>
    <property type="match status" value="1"/>
</dbReference>
<feature type="region of interest" description="Disordered" evidence="6">
    <location>
        <begin position="294"/>
        <end position="557"/>
    </location>
</feature>
<keyword evidence="7" id="KW-0732">Signal</keyword>
<dbReference type="InterPro" id="IPR013809">
    <property type="entry name" value="ENTH"/>
</dbReference>
<dbReference type="Gene3D" id="1.25.40.90">
    <property type="match status" value="1"/>
</dbReference>
<evidence type="ECO:0000256" key="1">
    <source>
        <dbReference type="ARBA" id="ARBA00004132"/>
    </source>
</evidence>
<dbReference type="GO" id="GO:0006897">
    <property type="term" value="P:endocytosis"/>
    <property type="evidence" value="ECO:0007669"/>
    <property type="project" value="TreeGrafter"/>
</dbReference>
<dbReference type="PANTHER" id="PTHR12276:SF91">
    <property type="entry name" value="CLATHRIN INTERACTOR EPSIN 2-RELATED"/>
    <property type="match status" value="1"/>
</dbReference>
<comment type="similarity">
    <text evidence="3">Belongs to the epsin family.</text>
</comment>
<feature type="compositionally biased region" description="Basic and acidic residues" evidence="6">
    <location>
        <begin position="311"/>
        <end position="341"/>
    </location>
</feature>
<dbReference type="GO" id="GO:0005543">
    <property type="term" value="F:phospholipid binding"/>
    <property type="evidence" value="ECO:0007669"/>
    <property type="project" value="TreeGrafter"/>
</dbReference>
<evidence type="ECO:0000256" key="7">
    <source>
        <dbReference type="SAM" id="SignalP"/>
    </source>
</evidence>
<name>M8BLY4_AEGTA</name>
<organism evidence="8">
    <name type="scientific">Aegilops tauschii</name>
    <name type="common">Tausch's goatgrass</name>
    <name type="synonym">Aegilops squarrosa</name>
    <dbReference type="NCBI Taxonomy" id="37682"/>
    <lineage>
        <taxon>Eukaryota</taxon>
        <taxon>Viridiplantae</taxon>
        <taxon>Streptophyta</taxon>
        <taxon>Embryophyta</taxon>
        <taxon>Tracheophyta</taxon>
        <taxon>Spermatophyta</taxon>
        <taxon>Magnoliopsida</taxon>
        <taxon>Liliopsida</taxon>
        <taxon>Poales</taxon>
        <taxon>Poaceae</taxon>
        <taxon>BOP clade</taxon>
        <taxon>Pooideae</taxon>
        <taxon>Triticodae</taxon>
        <taxon>Triticeae</taxon>
        <taxon>Triticinae</taxon>
        <taxon>Aegilops</taxon>
    </lineage>
</organism>
<feature type="chain" id="PRO_5014583337" evidence="7">
    <location>
        <begin position="27"/>
        <end position="989"/>
    </location>
</feature>
<feature type="compositionally biased region" description="Polar residues" evidence="6">
    <location>
        <begin position="669"/>
        <end position="719"/>
    </location>
</feature>
<evidence type="ECO:0000313" key="8">
    <source>
        <dbReference type="EnsemblPlants" id="EMT26010"/>
    </source>
</evidence>
<dbReference type="GO" id="GO:0005768">
    <property type="term" value="C:endosome"/>
    <property type="evidence" value="ECO:0007669"/>
    <property type="project" value="TreeGrafter"/>
</dbReference>
<dbReference type="GO" id="GO:0030276">
    <property type="term" value="F:clathrin binding"/>
    <property type="evidence" value="ECO:0007669"/>
    <property type="project" value="TreeGrafter"/>
</dbReference>
<dbReference type="SMART" id="SM00273">
    <property type="entry name" value="ENTH"/>
    <property type="match status" value="1"/>
</dbReference>